<dbReference type="PROSITE" id="PS51662">
    <property type="entry name" value="BP_PHYTASE"/>
    <property type="match status" value="1"/>
</dbReference>
<keyword evidence="1" id="KW-0732">Signal</keyword>
<organism evidence="3 4">
    <name type="scientific">Streptomyces glaucescens</name>
    <dbReference type="NCBI Taxonomy" id="1907"/>
    <lineage>
        <taxon>Bacteria</taxon>
        <taxon>Bacillati</taxon>
        <taxon>Actinomycetota</taxon>
        <taxon>Actinomycetes</taxon>
        <taxon>Kitasatosporales</taxon>
        <taxon>Streptomycetaceae</taxon>
        <taxon>Streptomyces</taxon>
    </lineage>
</organism>
<keyword evidence="3" id="KW-0378">Hydrolase</keyword>
<gene>
    <name evidence="3" type="ORF">SGLAU_29110</name>
</gene>
<protein>
    <submittedName>
        <fullName evidence="3">Secreted hydrolase</fullName>
    </submittedName>
</protein>
<dbReference type="Gene3D" id="2.120.10.30">
    <property type="entry name" value="TolB, C-terminal domain"/>
    <property type="match status" value="1"/>
</dbReference>
<dbReference type="eggNOG" id="COG4247">
    <property type="taxonomic scope" value="Bacteria"/>
</dbReference>
<evidence type="ECO:0000313" key="3">
    <source>
        <dbReference type="EMBL" id="AIS01756.1"/>
    </source>
</evidence>
<keyword evidence="4" id="KW-1185">Reference proteome</keyword>
<dbReference type="RefSeq" id="WP_043505439.1">
    <property type="nucleotide sequence ID" value="NZ_CP009438.1"/>
</dbReference>
<evidence type="ECO:0000256" key="1">
    <source>
        <dbReference type="SAM" id="SignalP"/>
    </source>
</evidence>
<evidence type="ECO:0000259" key="2">
    <source>
        <dbReference type="PROSITE" id="PS51662"/>
    </source>
</evidence>
<evidence type="ECO:0000313" key="4">
    <source>
        <dbReference type="Proteomes" id="UP000029482"/>
    </source>
</evidence>
<dbReference type="KEGG" id="sgu:SGLAU_29110"/>
<dbReference type="EMBL" id="CP009438">
    <property type="protein sequence ID" value="AIS01756.1"/>
    <property type="molecule type" value="Genomic_DNA"/>
</dbReference>
<dbReference type="SUPFAM" id="SSF50956">
    <property type="entry name" value="Thermostable phytase (3-phytase)"/>
    <property type="match status" value="1"/>
</dbReference>
<dbReference type="InterPro" id="IPR011042">
    <property type="entry name" value="6-blade_b-propeller_TolB-like"/>
</dbReference>
<dbReference type="InterPro" id="IPR003431">
    <property type="entry name" value="B-propeller_Phytase"/>
</dbReference>
<reference evidence="4" key="1">
    <citation type="journal article" date="2015" name="J. Biotechnol.">
        <title>Complete genome sequence of the actinobacterium Streptomyces glaucescens GLA.O (DSM 40922) consisting of a linear chromosome and one linear plasmid.</title>
        <authorList>
            <person name="Ortseifen V."/>
            <person name="Winkler A."/>
            <person name="Albersmeier A."/>
            <person name="Wendler S."/>
            <person name="Puhler A."/>
            <person name="Kalinowski J."/>
            <person name="Ruckert C."/>
        </authorList>
    </citation>
    <scope>NUCLEOTIDE SEQUENCE [LARGE SCALE GENOMIC DNA]</scope>
    <source>
        <strain evidence="4">DSM 40922 / GLA O</strain>
    </source>
</reference>
<dbReference type="OrthoDB" id="8696437at2"/>
<feature type="chain" id="PRO_5001852434" evidence="1">
    <location>
        <begin position="29"/>
        <end position="428"/>
    </location>
</feature>
<proteinExistence type="predicted"/>
<name>A0A089Z7J6_STRGA</name>
<dbReference type="Pfam" id="PF02333">
    <property type="entry name" value="Phytase"/>
    <property type="match status" value="2"/>
</dbReference>
<feature type="signal peptide" evidence="1">
    <location>
        <begin position="1"/>
        <end position="28"/>
    </location>
</feature>
<dbReference type="STRING" id="1907.SGLAU_29110"/>
<sequence length="428" mass="45454">MSIRLAVRASTLALCTTLVTSFALPAQASGVDTVLPKAETAPLFDDEAGGDANADDPAIWRNAADPGRSLVIATAKQGGLRVYDLDARQMQSVPAPAGPSADDKPGRFNNVDLVQGLRLGGTRADVAVVSDRGNDRLRIYRIDRNKTGGPLTDITDPGARPVFSADQDEINEQQTAYGLATWTDRATGRSYALVSQRNRTRISLLELIATPAGTVDYRQIRTLDLPSSFRMPNGASWTPCAEPGELPQVEGMVVDPADGTLYAGQEDVGIWRIDAALTGTPVLIDKVREYGVPGTYDEETEECAPGTDPGFGGTHLSADVEGLTLVTEADGDGYLLASSQGDNTFVAYDRERAEHNEYENTFRIAAASATLDGSEVCDGAAALNAPLGTRYPKGLLVVQDGEETPGDGDREATGFKFVDLGEVVETLD</sequence>
<dbReference type="Proteomes" id="UP000029482">
    <property type="component" value="Chromosome"/>
</dbReference>
<accession>A0A089Z7J6</accession>
<feature type="domain" description="BPP" evidence="2">
    <location>
        <begin position="24"/>
        <end position="427"/>
    </location>
</feature>
<dbReference type="GO" id="GO:0016158">
    <property type="term" value="F:inositol hexakisphosphate 3-phosphatase activity"/>
    <property type="evidence" value="ECO:0007669"/>
    <property type="project" value="InterPro"/>
</dbReference>
<dbReference type="HOGENOM" id="CLU_044211_0_0_11"/>
<dbReference type="AlphaFoldDB" id="A0A089Z7J6"/>